<protein>
    <recommendedName>
        <fullName evidence="1">Trypanosoma Tc-38 (p38) protein domain-containing protein</fullName>
    </recommendedName>
</protein>
<proteinExistence type="predicted"/>
<accession>A0A836GCW1</accession>
<dbReference type="GeneID" id="94169696"/>
<dbReference type="Pfam" id="PF20054">
    <property type="entry name" value="Tc-38"/>
    <property type="match status" value="2"/>
</dbReference>
<gene>
    <name evidence="2" type="ORF">CUR178_02430</name>
</gene>
<feature type="domain" description="Trypanosoma Tc-38 (p38) protein" evidence="1">
    <location>
        <begin position="423"/>
        <end position="499"/>
    </location>
</feature>
<evidence type="ECO:0000313" key="3">
    <source>
        <dbReference type="Proteomes" id="UP000674179"/>
    </source>
</evidence>
<evidence type="ECO:0000259" key="1">
    <source>
        <dbReference type="Pfam" id="PF20054"/>
    </source>
</evidence>
<name>A0A836GCW1_LEIEN</name>
<sequence>MRAGHLLLARAIPLIHPVKVDPAGKKIPVTLLNDITMLSAVTNAPFSKGCQVVLRSASRSNLFSSRFWVTLPQSRRSCNAAVLPGQKPAVIHLNVEKVIPLKALAKKDQRQVLDEHPPFFGCGVGILSERKKWKAVTADRLIRLLNAAEEERALFIDVNRARELGLKYSTKDVIDIRSASSVSVFNSDQLDDPYKGEPQKGVALNAATGKRFSQPAHDILLGVGILRGYTSPLWIAEAQMKYLNVELNVNAKKQAVPAPSMTGMIVCLSVLPPKCQEELLSELKNQRPDAFGHDTFFIYNVNGWEPTRSRVLVRNMAAVNDREYPFHFVNLKDLRLQKSQYSSVVIQLTGCKAPLGASALETAAPALGKSENADRKDDRLVLQGRRFPFFFAEDATCRRYYNADCMTKPYLMMPSVRPIAILKGRLLGPRDESVLRAFALKNKLSSPIWVTESAAERMGVHIAAAHRKRYVLIGAAAADTNPDEEVADGFYNIDDFAKPAEILSLFPKASKKVHFMLDTKWRAVLGKQRQDYLSSLNRDVPLWVSVNECLMSGFEPRPGSTLLSFPTNRKRDRTGTRLYNSQHTTDPVRVIGLSSVYTRPQGLTI</sequence>
<evidence type="ECO:0000313" key="2">
    <source>
        <dbReference type="EMBL" id="KAG5471119.1"/>
    </source>
</evidence>
<keyword evidence="3" id="KW-1185">Reference proteome</keyword>
<dbReference type="Proteomes" id="UP000674179">
    <property type="component" value="Chromosome 32"/>
</dbReference>
<dbReference type="RefSeq" id="XP_067690289.1">
    <property type="nucleotide sequence ID" value="XM_067834186.1"/>
</dbReference>
<dbReference type="AlphaFoldDB" id="A0A836GCW1"/>
<dbReference type="InterPro" id="IPR045399">
    <property type="entry name" value="Tc-38"/>
</dbReference>
<organism evidence="2 3">
    <name type="scientific">Leishmania enriettii</name>
    <dbReference type="NCBI Taxonomy" id="5663"/>
    <lineage>
        <taxon>Eukaryota</taxon>
        <taxon>Discoba</taxon>
        <taxon>Euglenozoa</taxon>
        <taxon>Kinetoplastea</taxon>
        <taxon>Metakinetoplastina</taxon>
        <taxon>Trypanosomatida</taxon>
        <taxon>Trypanosomatidae</taxon>
        <taxon>Leishmaniinae</taxon>
        <taxon>Leishmania</taxon>
    </lineage>
</organism>
<dbReference type="KEGG" id="lenr:94169696"/>
<reference evidence="2 3" key="1">
    <citation type="submission" date="2021-02" db="EMBL/GenBank/DDBJ databases">
        <title>Leishmania (Mundinia) enrietti genome sequencing and assembly.</title>
        <authorList>
            <person name="Almutairi H."/>
            <person name="Gatherer D."/>
        </authorList>
    </citation>
    <scope>NUCLEOTIDE SEQUENCE [LARGE SCALE GENOMIC DNA]</scope>
    <source>
        <strain evidence="2">CUR178</strain>
    </source>
</reference>
<comment type="caution">
    <text evidence="2">The sequence shown here is derived from an EMBL/GenBank/DDBJ whole genome shotgun (WGS) entry which is preliminary data.</text>
</comment>
<feature type="domain" description="Trypanosoma Tc-38 (p38) protein" evidence="1">
    <location>
        <begin position="208"/>
        <end position="267"/>
    </location>
</feature>
<dbReference type="EMBL" id="JAFHKP010000032">
    <property type="protein sequence ID" value="KAG5471119.1"/>
    <property type="molecule type" value="Genomic_DNA"/>
</dbReference>
<dbReference type="OrthoDB" id="275416at2759"/>